<proteinExistence type="predicted"/>
<keyword evidence="1" id="KW-0812">Transmembrane</keyword>
<evidence type="ECO:0000313" key="3">
    <source>
        <dbReference type="EMBL" id="MFC3765373.1"/>
    </source>
</evidence>
<evidence type="ECO:0000256" key="1">
    <source>
        <dbReference type="SAM" id="Phobius"/>
    </source>
</evidence>
<comment type="caution">
    <text evidence="3">The sequence shown here is derived from an EMBL/GenBank/DDBJ whole genome shotgun (WGS) entry which is preliminary data.</text>
</comment>
<dbReference type="InterPro" id="IPR005804">
    <property type="entry name" value="FA_desaturase_dom"/>
</dbReference>
<dbReference type="InterPro" id="IPR012171">
    <property type="entry name" value="Fatty_acid_desaturase"/>
</dbReference>
<gene>
    <name evidence="3" type="ORF">ACFOUW_31375</name>
</gene>
<evidence type="ECO:0000313" key="4">
    <source>
        <dbReference type="Proteomes" id="UP001595699"/>
    </source>
</evidence>
<reference evidence="4" key="1">
    <citation type="journal article" date="2019" name="Int. J. Syst. Evol. Microbiol.">
        <title>The Global Catalogue of Microorganisms (GCM) 10K type strain sequencing project: providing services to taxonomists for standard genome sequencing and annotation.</title>
        <authorList>
            <consortium name="The Broad Institute Genomics Platform"/>
            <consortium name="The Broad Institute Genome Sequencing Center for Infectious Disease"/>
            <person name="Wu L."/>
            <person name="Ma J."/>
        </authorList>
    </citation>
    <scope>NUCLEOTIDE SEQUENCE [LARGE SCALE GENOMIC DNA]</scope>
    <source>
        <strain evidence="4">CGMCC 4.7241</strain>
    </source>
</reference>
<dbReference type="RefSeq" id="WP_205121242.1">
    <property type="nucleotide sequence ID" value="NZ_JAFBCM010000001.1"/>
</dbReference>
<keyword evidence="1" id="KW-1133">Transmembrane helix</keyword>
<dbReference type="EMBL" id="JBHRZH010000037">
    <property type="protein sequence ID" value="MFC3765373.1"/>
    <property type="molecule type" value="Genomic_DNA"/>
</dbReference>
<name>A0ABV7YJQ1_9ACTN</name>
<organism evidence="3 4">
    <name type="scientific">Tenggerimyces flavus</name>
    <dbReference type="NCBI Taxonomy" id="1708749"/>
    <lineage>
        <taxon>Bacteria</taxon>
        <taxon>Bacillati</taxon>
        <taxon>Actinomycetota</taxon>
        <taxon>Actinomycetes</taxon>
        <taxon>Propionibacteriales</taxon>
        <taxon>Nocardioidaceae</taxon>
        <taxon>Tenggerimyces</taxon>
    </lineage>
</organism>
<keyword evidence="1" id="KW-0472">Membrane</keyword>
<evidence type="ECO:0000259" key="2">
    <source>
        <dbReference type="Pfam" id="PF00487"/>
    </source>
</evidence>
<feature type="transmembrane region" description="Helical" evidence="1">
    <location>
        <begin position="54"/>
        <end position="87"/>
    </location>
</feature>
<dbReference type="PANTHER" id="PTHR19353:SF19">
    <property type="entry name" value="DELTA(5) FATTY ACID DESATURASE C-RELATED"/>
    <property type="match status" value="1"/>
</dbReference>
<sequence>MGKERLERYSLVGPEGERAAAAGLVDGDWFRSEVPRARMKQLMRRSDGPAIRDTALWIGLMAVTGAGGALLWGSWLAVPLFLVYGILYGSASDSRWHESGHGTAFATRWMNDALYQVASFCIMRDPTVWRWSHARHHTDTLIVGRDPEIAAMRPARLARICANLLGLVDVPLAMRDMVLHASGRLREDERTFIPESQAGKVYRTARIWVAIYVAVGAGCVLTGSLLPVVLIGGPRLYGTFMHIVYGLTQHAGMGENVLDHRLNTRTVLLGPIHRFLYWNMNYHVEHHMFPMVPYHRLPELHDEINHDLAPAYPSLVAAYREIIPAILRQLKDQSYYIRRDLPPDAAPFHRISDGTAQPYG</sequence>
<feature type="domain" description="Fatty acid desaturase" evidence="2">
    <location>
        <begin position="74"/>
        <end position="314"/>
    </location>
</feature>
<dbReference type="CDD" id="cd03511">
    <property type="entry name" value="Rhizopine-oxygenase-like"/>
    <property type="match status" value="1"/>
</dbReference>
<dbReference type="Proteomes" id="UP001595699">
    <property type="component" value="Unassembled WGS sequence"/>
</dbReference>
<accession>A0ABV7YJQ1</accession>
<dbReference type="PANTHER" id="PTHR19353">
    <property type="entry name" value="FATTY ACID DESATURASE 2"/>
    <property type="match status" value="1"/>
</dbReference>
<dbReference type="InterPro" id="IPR039393">
    <property type="entry name" value="Rhizopine-oxygenase-like"/>
</dbReference>
<protein>
    <submittedName>
        <fullName evidence="3">Fatty acid desaturase family protein</fullName>
    </submittedName>
</protein>
<feature type="transmembrane region" description="Helical" evidence="1">
    <location>
        <begin position="207"/>
        <end position="231"/>
    </location>
</feature>
<keyword evidence="4" id="KW-1185">Reference proteome</keyword>
<dbReference type="Pfam" id="PF00487">
    <property type="entry name" value="FA_desaturase"/>
    <property type="match status" value="1"/>
</dbReference>